<evidence type="ECO:0000313" key="1">
    <source>
        <dbReference type="EMBL" id="PVI05286.1"/>
    </source>
</evidence>
<reference evidence="1 2" key="1">
    <citation type="journal article" date="2018" name="Sci. Rep.">
        <title>Comparative genomics provides insights into the lifestyle and reveals functional heterogeneity of dark septate endophytic fungi.</title>
        <authorList>
            <person name="Knapp D.G."/>
            <person name="Nemeth J.B."/>
            <person name="Barry K."/>
            <person name="Hainaut M."/>
            <person name="Henrissat B."/>
            <person name="Johnson J."/>
            <person name="Kuo A."/>
            <person name="Lim J.H.P."/>
            <person name="Lipzen A."/>
            <person name="Nolan M."/>
            <person name="Ohm R.A."/>
            <person name="Tamas L."/>
            <person name="Grigoriev I.V."/>
            <person name="Spatafora J.W."/>
            <person name="Nagy L.G."/>
            <person name="Kovacs G.M."/>
        </authorList>
    </citation>
    <scope>NUCLEOTIDE SEQUENCE [LARGE SCALE GENOMIC DNA]</scope>
    <source>
        <strain evidence="1 2">DSE2036</strain>
    </source>
</reference>
<proteinExistence type="predicted"/>
<sequence>MGLLGGRKFTRVESDTDAYDSFSLAEESKMYATQRPSLFPPPLISIVNAYCPFTFLSLHHITRLFFPTIRNVITNPHIPTARRRRKVQKITRISTRETHCQQQVLTPANYLVLRHQHQSYDARARARSYRHSLRLPITLRRRRRWCLEERRRNTGKQAA</sequence>
<name>A0A2V1E4L7_9PLEO</name>
<evidence type="ECO:0000313" key="2">
    <source>
        <dbReference type="Proteomes" id="UP000244855"/>
    </source>
</evidence>
<dbReference type="AlphaFoldDB" id="A0A2V1E4L7"/>
<keyword evidence="2" id="KW-1185">Reference proteome</keyword>
<organism evidence="1 2">
    <name type="scientific">Periconia macrospinosa</name>
    <dbReference type="NCBI Taxonomy" id="97972"/>
    <lineage>
        <taxon>Eukaryota</taxon>
        <taxon>Fungi</taxon>
        <taxon>Dikarya</taxon>
        <taxon>Ascomycota</taxon>
        <taxon>Pezizomycotina</taxon>
        <taxon>Dothideomycetes</taxon>
        <taxon>Pleosporomycetidae</taxon>
        <taxon>Pleosporales</taxon>
        <taxon>Massarineae</taxon>
        <taxon>Periconiaceae</taxon>
        <taxon>Periconia</taxon>
    </lineage>
</organism>
<dbReference type="Proteomes" id="UP000244855">
    <property type="component" value="Unassembled WGS sequence"/>
</dbReference>
<gene>
    <name evidence="1" type="ORF">DM02DRAFT_113252</name>
</gene>
<dbReference type="EMBL" id="KZ805315">
    <property type="protein sequence ID" value="PVI05286.1"/>
    <property type="molecule type" value="Genomic_DNA"/>
</dbReference>
<protein>
    <submittedName>
        <fullName evidence="1">Uncharacterized protein</fullName>
    </submittedName>
</protein>
<accession>A0A2V1E4L7</accession>